<name>A0AC61QQY7_9BACT</name>
<dbReference type="EMBL" id="SRZC01000009">
    <property type="protein sequence ID" value="TGX82452.1"/>
    <property type="molecule type" value="Genomic_DNA"/>
</dbReference>
<dbReference type="Proteomes" id="UP000308886">
    <property type="component" value="Unassembled WGS sequence"/>
</dbReference>
<accession>A0AC61QQY7</accession>
<evidence type="ECO:0000313" key="2">
    <source>
        <dbReference type="Proteomes" id="UP000308886"/>
    </source>
</evidence>
<gene>
    <name evidence="1" type="ORF">E5358_06685</name>
</gene>
<reference evidence="1" key="1">
    <citation type="submission" date="2019-04" db="EMBL/GenBank/DDBJ databases">
        <title>Microbes associate with the intestines of laboratory mice.</title>
        <authorList>
            <person name="Navarre W."/>
            <person name="Wong E."/>
            <person name="Huang K."/>
            <person name="Tropini C."/>
            <person name="Ng K."/>
            <person name="Yu B."/>
        </authorList>
    </citation>
    <scope>NUCLEOTIDE SEQUENCE</scope>
    <source>
        <strain evidence="1">NM73_A23</strain>
    </source>
</reference>
<evidence type="ECO:0000313" key="1">
    <source>
        <dbReference type="EMBL" id="TGX82452.1"/>
    </source>
</evidence>
<keyword evidence="2" id="KW-1185">Reference proteome</keyword>
<organism evidence="1 2">
    <name type="scientific">Palleniella muris</name>
    <dbReference type="NCBI Taxonomy" id="3038145"/>
    <lineage>
        <taxon>Bacteria</taxon>
        <taxon>Pseudomonadati</taxon>
        <taxon>Bacteroidota</taxon>
        <taxon>Bacteroidia</taxon>
        <taxon>Bacteroidales</taxon>
        <taxon>Prevotellaceae</taxon>
        <taxon>Palleniella</taxon>
    </lineage>
</organism>
<protein>
    <submittedName>
        <fullName evidence="1">Alpha-L-arabinofuranosidase</fullName>
    </submittedName>
</protein>
<comment type="caution">
    <text evidence="1">The sequence shown here is derived from an EMBL/GenBank/DDBJ whole genome shotgun (WGS) entry which is preliminary data.</text>
</comment>
<sequence>MFILMKKQLITTLAMCALAATAMAENAPARWTLNAAKPEKGITVQPTMYGIFFEDINFGADGGLYAEMVENRSFEFPQALMGWNTFGNVTVNTADPAFKNNPHYVTLKDPGHRDKRTGLENHGFFGMGVKKGMVYNFSVEARLADKGAKAGKIRVELINKDNDIVAKSRLDITSADWKKHTITITSPITAKDAFMRVYLESKDAVDLDHISLFPSDAWKGAIRADMLQALKDLQPGVFRFPGGCIVEGTDLATRYQWKNTVGKVEERPLNENRWNYTFPHRLYPNYYQTGGLGFYEYFLISEHIGATPLPILNVGMACQYQNKGNEAKANVPLEELDPYIQDALDLIEFANGTTDTKWGRLRAEMGHPEPFNLQFLGIGNEQWDEAYPQRLEPFIKAIKAKYPKMNIIGSSGPDPSGERFDYGWKRMRDLNVELVDEHYYRDENWFRDNIKRYDKYPRKGPKVFAGEYACHTKKVEGKEPTRQNNFLSALHEAAFMTGMERNADVVHMTAYAPLFAHVDGWQWRPDLIWVDNLETVLTPNYYVQQLYSTNPGTNVLPLTAGKLPVAGEDGLYASATYDKRTKEYILKIANLNDGAREVAIEVKGLKNIGAQTVTTLRSDNPKAINTIAKKDVVKPVTTTIAAQTGNILKLSVPAQSFAVYKFGK</sequence>
<proteinExistence type="predicted"/>